<evidence type="ECO:0000256" key="1">
    <source>
        <dbReference type="ARBA" id="ARBA00022536"/>
    </source>
</evidence>
<proteinExistence type="predicted"/>
<dbReference type="InterPro" id="IPR036609">
    <property type="entry name" value="LCCL_sf"/>
</dbReference>
<dbReference type="KEGG" id="lak:106179742"/>
<dbReference type="PRINTS" id="PR00010">
    <property type="entry name" value="EGFBLOOD"/>
</dbReference>
<reference evidence="12" key="1">
    <citation type="submission" date="2025-08" db="UniProtKB">
        <authorList>
            <consortium name="RefSeq"/>
        </authorList>
    </citation>
    <scope>IDENTIFICATION</scope>
    <source>
        <tissue evidence="12">Gonads</tissue>
    </source>
</reference>
<name>A0A1S3K901_LINAN</name>
<dbReference type="InterPro" id="IPR003609">
    <property type="entry name" value="Pan_app"/>
</dbReference>
<dbReference type="Gene3D" id="3.50.4.10">
    <property type="entry name" value="Hepatocyte Growth Factor"/>
    <property type="match status" value="1"/>
</dbReference>
<dbReference type="InParanoid" id="A0A1S3K901"/>
<evidence type="ECO:0000256" key="2">
    <source>
        <dbReference type="ARBA" id="ARBA00022729"/>
    </source>
</evidence>
<dbReference type="Gene3D" id="2.10.25.10">
    <property type="entry name" value="Laminin"/>
    <property type="match status" value="1"/>
</dbReference>
<evidence type="ECO:0000259" key="8">
    <source>
        <dbReference type="PROSITE" id="PS50026"/>
    </source>
</evidence>
<keyword evidence="5" id="KW-0325">Glycoprotein</keyword>
<dbReference type="Pfam" id="PF00008">
    <property type="entry name" value="EGF"/>
    <property type="match status" value="1"/>
</dbReference>
<evidence type="ECO:0000313" key="11">
    <source>
        <dbReference type="Proteomes" id="UP000085678"/>
    </source>
</evidence>
<keyword evidence="4 6" id="KW-1015">Disulfide bond</keyword>
<dbReference type="InterPro" id="IPR000742">
    <property type="entry name" value="EGF"/>
</dbReference>
<dbReference type="SMART" id="SM00181">
    <property type="entry name" value="EGF"/>
    <property type="match status" value="1"/>
</dbReference>
<dbReference type="SMART" id="SM00603">
    <property type="entry name" value="LCCL"/>
    <property type="match status" value="1"/>
</dbReference>
<comment type="caution">
    <text evidence="6">Lacks conserved residue(s) required for the propagation of feature annotation.</text>
</comment>
<dbReference type="InterPro" id="IPR051957">
    <property type="entry name" value="CRISP-LCCL_domain"/>
</dbReference>
<dbReference type="PROSITE" id="PS01186">
    <property type="entry name" value="EGF_2"/>
    <property type="match status" value="1"/>
</dbReference>
<protein>
    <submittedName>
        <fullName evidence="12">Fibropellin-1</fullName>
    </submittedName>
</protein>
<evidence type="ECO:0000259" key="9">
    <source>
        <dbReference type="PROSITE" id="PS50820"/>
    </source>
</evidence>
<feature type="signal peptide" evidence="7">
    <location>
        <begin position="1"/>
        <end position="22"/>
    </location>
</feature>
<accession>A0A1S3K901</accession>
<dbReference type="FunFam" id="2.10.25.10:FF:000122">
    <property type="entry name" value="Protein crumbs homolog 2"/>
    <property type="match status" value="1"/>
</dbReference>
<dbReference type="PROSITE" id="PS50948">
    <property type="entry name" value="PAN"/>
    <property type="match status" value="1"/>
</dbReference>
<dbReference type="AlphaFoldDB" id="A0A1S3K901"/>
<dbReference type="InterPro" id="IPR004043">
    <property type="entry name" value="LCCL"/>
</dbReference>
<evidence type="ECO:0000256" key="6">
    <source>
        <dbReference type="PROSITE-ProRule" id="PRU00076"/>
    </source>
</evidence>
<dbReference type="Proteomes" id="UP000085678">
    <property type="component" value="Unplaced"/>
</dbReference>
<keyword evidence="1 6" id="KW-0245">EGF-like domain</keyword>
<feature type="domain" description="LCCL" evidence="9">
    <location>
        <begin position="141"/>
        <end position="238"/>
    </location>
</feature>
<dbReference type="OrthoDB" id="10070753at2759"/>
<dbReference type="RefSeq" id="XP_013418924.1">
    <property type="nucleotide sequence ID" value="XM_013563470.1"/>
</dbReference>
<dbReference type="Pfam" id="PF03815">
    <property type="entry name" value="LCCL"/>
    <property type="match status" value="1"/>
</dbReference>
<dbReference type="GeneID" id="106179742"/>
<gene>
    <name evidence="12" type="primary">LOC106179742</name>
</gene>
<dbReference type="SUPFAM" id="SSF69848">
    <property type="entry name" value="LCCL domain"/>
    <property type="match status" value="1"/>
</dbReference>
<evidence type="ECO:0000256" key="4">
    <source>
        <dbReference type="ARBA" id="ARBA00023157"/>
    </source>
</evidence>
<dbReference type="PROSITE" id="PS50026">
    <property type="entry name" value="EGF_3"/>
    <property type="match status" value="1"/>
</dbReference>
<evidence type="ECO:0000256" key="5">
    <source>
        <dbReference type="ARBA" id="ARBA00023180"/>
    </source>
</evidence>
<evidence type="ECO:0000256" key="3">
    <source>
        <dbReference type="ARBA" id="ARBA00022737"/>
    </source>
</evidence>
<feature type="domain" description="EGF-like" evidence="8">
    <location>
        <begin position="99"/>
        <end position="139"/>
    </location>
</feature>
<evidence type="ECO:0000256" key="7">
    <source>
        <dbReference type="SAM" id="SignalP"/>
    </source>
</evidence>
<dbReference type="SUPFAM" id="SSF57414">
    <property type="entry name" value="Hairpin loop containing domain-like"/>
    <property type="match status" value="1"/>
</dbReference>
<feature type="chain" id="PRO_5010215541" evidence="7">
    <location>
        <begin position="23"/>
        <end position="241"/>
    </location>
</feature>
<dbReference type="CDD" id="cd00054">
    <property type="entry name" value="EGF_CA"/>
    <property type="match status" value="1"/>
</dbReference>
<dbReference type="SUPFAM" id="SSF57196">
    <property type="entry name" value="EGF/Laminin"/>
    <property type="match status" value="1"/>
</dbReference>
<keyword evidence="2 7" id="KW-0732">Signal</keyword>
<evidence type="ECO:0000259" key="10">
    <source>
        <dbReference type="PROSITE" id="PS50948"/>
    </source>
</evidence>
<keyword evidence="11" id="KW-1185">Reference proteome</keyword>
<feature type="disulfide bond" evidence="6">
    <location>
        <begin position="129"/>
        <end position="138"/>
    </location>
</feature>
<evidence type="ECO:0000313" key="12">
    <source>
        <dbReference type="RefSeq" id="XP_013418924.1"/>
    </source>
</evidence>
<dbReference type="PROSITE" id="PS50820">
    <property type="entry name" value="LCCL"/>
    <property type="match status" value="1"/>
</dbReference>
<feature type="domain" description="Apple" evidence="10">
    <location>
        <begin position="26"/>
        <end position="103"/>
    </location>
</feature>
<dbReference type="Gene3D" id="2.170.130.20">
    <property type="entry name" value="LCCL-like domain"/>
    <property type="match status" value="1"/>
</dbReference>
<dbReference type="PANTHER" id="PTHR31331">
    <property type="entry name" value="LCCL DOMAIN PROTEIN (AFU_ORTHOLOGUE AFUA_5G08630)"/>
    <property type="match status" value="1"/>
</dbReference>
<keyword evidence="3" id="KW-0677">Repeat</keyword>
<sequence length="241" mass="24559">MMKITLMCIFFALVGLLHVTNSTISCVATVQHGGSLTESVIASLPDSTLTVCSNACFQNISCRSASYDHGTGACVQSTESTPEIAAGSTMLTFDGCAGFESMCASSPCQNGGTCIDGTSGSLHNYTCACATGFVGEHCEVQPVSVTCGVHWISACQGTYGNDPCTVSCPSGCINSGSIWGTGDYTGDSALCRSAIHDGRIPESGGVATAIGLGALQSYVGSTQNGITTSSYGSYGSSFRFI</sequence>
<dbReference type="Pfam" id="PF00024">
    <property type="entry name" value="PAN_1"/>
    <property type="match status" value="1"/>
</dbReference>
<organism evidence="11 12">
    <name type="scientific">Lingula anatina</name>
    <name type="common">Brachiopod</name>
    <name type="synonym">Lingula unguis</name>
    <dbReference type="NCBI Taxonomy" id="7574"/>
    <lineage>
        <taxon>Eukaryota</taxon>
        <taxon>Metazoa</taxon>
        <taxon>Spiralia</taxon>
        <taxon>Lophotrochozoa</taxon>
        <taxon>Brachiopoda</taxon>
        <taxon>Linguliformea</taxon>
        <taxon>Lingulata</taxon>
        <taxon>Lingulida</taxon>
        <taxon>Linguloidea</taxon>
        <taxon>Lingulidae</taxon>
        <taxon>Lingula</taxon>
    </lineage>
</organism>
<dbReference type="PANTHER" id="PTHR31331:SF1">
    <property type="entry name" value="CYSTEINE RICH SECRETORY PROTEIN LCCL DOMAIN CONTAINING 2"/>
    <property type="match status" value="1"/>
</dbReference>
<dbReference type="PROSITE" id="PS51257">
    <property type="entry name" value="PROKAR_LIPOPROTEIN"/>
    <property type="match status" value="1"/>
</dbReference>
<dbReference type="PROSITE" id="PS00022">
    <property type="entry name" value="EGF_1"/>
    <property type="match status" value="1"/>
</dbReference>